<dbReference type="InterPro" id="IPR000014">
    <property type="entry name" value="PAS"/>
</dbReference>
<dbReference type="Gene3D" id="3.40.50.2300">
    <property type="match status" value="1"/>
</dbReference>
<keyword evidence="6" id="KW-0808">Transferase</keyword>
<evidence type="ECO:0000256" key="5">
    <source>
        <dbReference type="ARBA" id="ARBA00022553"/>
    </source>
</evidence>
<feature type="modified residue" description="4-aspartylphosphate" evidence="19">
    <location>
        <position position="583"/>
    </location>
</feature>
<keyword evidence="13" id="KW-0902">Two-component regulatory system</keyword>
<organism evidence="23 24">
    <name type="scientific">Malikia spinosa</name>
    <dbReference type="NCBI Taxonomy" id="86180"/>
    <lineage>
        <taxon>Bacteria</taxon>
        <taxon>Pseudomonadati</taxon>
        <taxon>Pseudomonadota</taxon>
        <taxon>Betaproteobacteria</taxon>
        <taxon>Burkholderiales</taxon>
        <taxon>Comamonadaceae</taxon>
        <taxon>Malikia</taxon>
    </lineage>
</organism>
<dbReference type="InterPro" id="IPR003594">
    <property type="entry name" value="HATPase_dom"/>
</dbReference>
<dbReference type="CDD" id="cd17546">
    <property type="entry name" value="REC_hyHK_CKI1_RcsC-like"/>
    <property type="match status" value="1"/>
</dbReference>
<dbReference type="InterPro" id="IPR036890">
    <property type="entry name" value="HATPase_C_sf"/>
</dbReference>
<dbReference type="SUPFAM" id="SSF52172">
    <property type="entry name" value="CheY-like"/>
    <property type="match status" value="1"/>
</dbReference>
<evidence type="ECO:0000313" key="23">
    <source>
        <dbReference type="EMBL" id="MYZ53368.1"/>
    </source>
</evidence>
<evidence type="ECO:0000256" key="18">
    <source>
        <dbReference type="PROSITE-ProRule" id="PRU00110"/>
    </source>
</evidence>
<dbReference type="PROSITE" id="PS50894">
    <property type="entry name" value="HPT"/>
    <property type="match status" value="1"/>
</dbReference>
<dbReference type="InterPro" id="IPR008207">
    <property type="entry name" value="Sig_transdc_His_kin_Hpt_dom"/>
</dbReference>
<dbReference type="InterPro" id="IPR005467">
    <property type="entry name" value="His_kinase_dom"/>
</dbReference>
<dbReference type="FunFam" id="1.10.287.130:FF:000004">
    <property type="entry name" value="Ethylene receptor 1"/>
    <property type="match status" value="1"/>
</dbReference>
<keyword evidence="5 19" id="KW-0597">Phosphoprotein</keyword>
<dbReference type="SMART" id="SM00448">
    <property type="entry name" value="REC"/>
    <property type="match status" value="1"/>
</dbReference>
<feature type="modified residue" description="Phosphohistidine" evidence="18">
    <location>
        <position position="731"/>
    </location>
</feature>
<keyword evidence="9" id="KW-0547">Nucleotide-binding</keyword>
<dbReference type="RefSeq" id="WP_202428235.1">
    <property type="nucleotide sequence ID" value="NZ_VYSB01000019.1"/>
</dbReference>
<dbReference type="InterPro" id="IPR011006">
    <property type="entry name" value="CheY-like_superfamily"/>
</dbReference>
<evidence type="ECO:0000256" key="16">
    <source>
        <dbReference type="ARBA" id="ARBA00058004"/>
    </source>
</evidence>
<evidence type="ECO:0000256" key="13">
    <source>
        <dbReference type="ARBA" id="ARBA00023012"/>
    </source>
</evidence>
<dbReference type="CDD" id="cd00082">
    <property type="entry name" value="HisKA"/>
    <property type="match status" value="1"/>
</dbReference>
<evidence type="ECO:0000259" key="20">
    <source>
        <dbReference type="PROSITE" id="PS50109"/>
    </source>
</evidence>
<feature type="domain" description="Histidine kinase" evidence="20">
    <location>
        <begin position="174"/>
        <end position="394"/>
    </location>
</feature>
<dbReference type="Gene3D" id="3.30.565.10">
    <property type="entry name" value="Histidine kinase-like ATPase, C-terminal domain"/>
    <property type="match status" value="1"/>
</dbReference>
<dbReference type="SMART" id="SM00091">
    <property type="entry name" value="PAS"/>
    <property type="match status" value="1"/>
</dbReference>
<comment type="subcellular location">
    <subcellularLocation>
        <location evidence="2">Cell membrane</location>
        <topology evidence="2">Multi-pass membrane protein</topology>
    </subcellularLocation>
</comment>
<keyword evidence="10" id="KW-0418">Kinase</keyword>
<keyword evidence="8" id="KW-0732">Signal</keyword>
<dbReference type="Proteomes" id="UP000481947">
    <property type="component" value="Unassembled WGS sequence"/>
</dbReference>
<evidence type="ECO:0000256" key="1">
    <source>
        <dbReference type="ARBA" id="ARBA00000085"/>
    </source>
</evidence>
<dbReference type="GO" id="GO:0005886">
    <property type="term" value="C:plasma membrane"/>
    <property type="evidence" value="ECO:0007669"/>
    <property type="project" value="UniProtKB-SubCell"/>
</dbReference>
<evidence type="ECO:0000256" key="19">
    <source>
        <dbReference type="PROSITE-ProRule" id="PRU00169"/>
    </source>
</evidence>
<dbReference type="InterPro" id="IPR036641">
    <property type="entry name" value="HPT_dom_sf"/>
</dbReference>
<dbReference type="GO" id="GO:0005524">
    <property type="term" value="F:ATP binding"/>
    <property type="evidence" value="ECO:0007669"/>
    <property type="project" value="UniProtKB-KW"/>
</dbReference>
<evidence type="ECO:0000256" key="3">
    <source>
        <dbReference type="ARBA" id="ARBA00012438"/>
    </source>
</evidence>
<evidence type="ECO:0000256" key="4">
    <source>
        <dbReference type="ARBA" id="ARBA00022475"/>
    </source>
</evidence>
<keyword evidence="12" id="KW-1133">Transmembrane helix</keyword>
<evidence type="ECO:0000256" key="7">
    <source>
        <dbReference type="ARBA" id="ARBA00022692"/>
    </source>
</evidence>
<dbReference type="PROSITE" id="PS50109">
    <property type="entry name" value="HIS_KIN"/>
    <property type="match status" value="1"/>
</dbReference>
<dbReference type="InterPro" id="IPR036097">
    <property type="entry name" value="HisK_dim/P_sf"/>
</dbReference>
<feature type="domain" description="Response regulatory" evidence="21">
    <location>
        <begin position="532"/>
        <end position="648"/>
    </location>
</feature>
<dbReference type="PRINTS" id="PR00344">
    <property type="entry name" value="BCTRLSENSOR"/>
</dbReference>
<dbReference type="Gene3D" id="3.30.450.20">
    <property type="entry name" value="PAS domain"/>
    <property type="match status" value="1"/>
</dbReference>
<dbReference type="PROSITE" id="PS50110">
    <property type="entry name" value="RESPONSE_REGULATORY"/>
    <property type="match status" value="1"/>
</dbReference>
<dbReference type="GO" id="GO:0000155">
    <property type="term" value="F:phosphorelay sensor kinase activity"/>
    <property type="evidence" value="ECO:0007669"/>
    <property type="project" value="InterPro"/>
</dbReference>
<dbReference type="CDD" id="cd00130">
    <property type="entry name" value="PAS"/>
    <property type="match status" value="1"/>
</dbReference>
<evidence type="ECO:0000256" key="9">
    <source>
        <dbReference type="ARBA" id="ARBA00022741"/>
    </source>
</evidence>
<keyword evidence="15" id="KW-0472">Membrane</keyword>
<dbReference type="Pfam" id="PF00072">
    <property type="entry name" value="Response_reg"/>
    <property type="match status" value="1"/>
</dbReference>
<keyword evidence="11" id="KW-0067">ATP-binding</keyword>
<keyword evidence="4" id="KW-1003">Cell membrane</keyword>
<evidence type="ECO:0000256" key="15">
    <source>
        <dbReference type="ARBA" id="ARBA00023136"/>
    </source>
</evidence>
<dbReference type="InterPro" id="IPR004358">
    <property type="entry name" value="Sig_transdc_His_kin-like_C"/>
</dbReference>
<dbReference type="SUPFAM" id="SSF47226">
    <property type="entry name" value="Histidine-containing phosphotransfer domain, HPT domain"/>
    <property type="match status" value="1"/>
</dbReference>
<dbReference type="Pfam" id="PF01627">
    <property type="entry name" value="Hpt"/>
    <property type="match status" value="1"/>
</dbReference>
<dbReference type="Gene3D" id="1.10.287.130">
    <property type="match status" value="1"/>
</dbReference>
<dbReference type="SUPFAM" id="SSF55874">
    <property type="entry name" value="ATPase domain of HSP90 chaperone/DNA topoisomerase II/histidine kinase"/>
    <property type="match status" value="1"/>
</dbReference>
<evidence type="ECO:0000256" key="6">
    <source>
        <dbReference type="ARBA" id="ARBA00022679"/>
    </source>
</evidence>
<keyword evidence="14" id="KW-0843">Virulence</keyword>
<evidence type="ECO:0000256" key="17">
    <source>
        <dbReference type="ARBA" id="ARBA00070152"/>
    </source>
</evidence>
<keyword evidence="7" id="KW-0812">Transmembrane</keyword>
<dbReference type="AlphaFoldDB" id="A0A7C9J8L2"/>
<evidence type="ECO:0000256" key="10">
    <source>
        <dbReference type="ARBA" id="ARBA00022777"/>
    </source>
</evidence>
<comment type="caution">
    <text evidence="23">The sequence shown here is derived from an EMBL/GenBank/DDBJ whole genome shotgun (WGS) entry which is preliminary data.</text>
</comment>
<dbReference type="Pfam" id="PF00512">
    <property type="entry name" value="HisKA"/>
    <property type="match status" value="1"/>
</dbReference>
<evidence type="ECO:0000259" key="22">
    <source>
        <dbReference type="PROSITE" id="PS50894"/>
    </source>
</evidence>
<dbReference type="SMART" id="SM00387">
    <property type="entry name" value="HATPase_c"/>
    <property type="match status" value="1"/>
</dbReference>
<dbReference type="SMART" id="SM00388">
    <property type="entry name" value="HisKA"/>
    <property type="match status" value="1"/>
</dbReference>
<evidence type="ECO:0000256" key="8">
    <source>
        <dbReference type="ARBA" id="ARBA00022729"/>
    </source>
</evidence>
<accession>A0A7C9J8L2</accession>
<evidence type="ECO:0000256" key="14">
    <source>
        <dbReference type="ARBA" id="ARBA00023026"/>
    </source>
</evidence>
<dbReference type="CDD" id="cd16922">
    <property type="entry name" value="HATPase_EvgS-ArcB-TorS-like"/>
    <property type="match status" value="1"/>
</dbReference>
<comment type="catalytic activity">
    <reaction evidence="1">
        <text>ATP + protein L-histidine = ADP + protein N-phospho-L-histidine.</text>
        <dbReference type="EC" id="2.7.13.3"/>
    </reaction>
</comment>
<gene>
    <name evidence="23" type="ORF">F5985_14830</name>
</gene>
<evidence type="ECO:0000256" key="11">
    <source>
        <dbReference type="ARBA" id="ARBA00022840"/>
    </source>
</evidence>
<evidence type="ECO:0000313" key="24">
    <source>
        <dbReference type="Proteomes" id="UP000481947"/>
    </source>
</evidence>
<reference evidence="23 24" key="1">
    <citation type="submission" date="2019-09" db="EMBL/GenBank/DDBJ databases">
        <title>Identification of Malikia spinosa a prominent benzene-, toluene-, and ethylbenzene-degrading bacterium: enrichment, isolation and whole genome sequencing.</title>
        <authorList>
            <person name="Tancsics A."/>
            <person name="Revesz F."/>
            <person name="Kriszt B."/>
        </authorList>
    </citation>
    <scope>NUCLEOTIDE SEQUENCE [LARGE SCALE GENOMIC DNA]</scope>
    <source>
        <strain evidence="23 24">AB6</strain>
    </source>
</reference>
<feature type="domain" description="HPt" evidence="22">
    <location>
        <begin position="692"/>
        <end position="788"/>
    </location>
</feature>
<name>A0A7C9J8L2_9BURK</name>
<protein>
    <recommendedName>
        <fullName evidence="17">Virulence sensor protein BvgS</fullName>
        <ecNumber evidence="3">2.7.13.3</ecNumber>
    </recommendedName>
</protein>
<dbReference type="Pfam" id="PF02518">
    <property type="entry name" value="HATPase_c"/>
    <property type="match status" value="1"/>
</dbReference>
<dbReference type="InterPro" id="IPR003661">
    <property type="entry name" value="HisK_dim/P_dom"/>
</dbReference>
<comment type="function">
    <text evidence="16">Member of the two-component regulatory system BvgS/BvgA. Phosphorylates BvgA via a four-step phosphorelay in response to environmental signals.</text>
</comment>
<dbReference type="PANTHER" id="PTHR45339:SF1">
    <property type="entry name" value="HYBRID SIGNAL TRANSDUCTION HISTIDINE KINASE J"/>
    <property type="match status" value="1"/>
</dbReference>
<dbReference type="Gene3D" id="1.20.120.160">
    <property type="entry name" value="HPT domain"/>
    <property type="match status" value="1"/>
</dbReference>
<dbReference type="SUPFAM" id="SSF47384">
    <property type="entry name" value="Homodimeric domain of signal transducing histidine kinase"/>
    <property type="match status" value="1"/>
</dbReference>
<sequence length="797" mass="87100">MQIYATKPRRYECSNVSPMSHAPPVDTQAARSSPTALEQTARFHFDYALSGILETDDRWQMQRCNQAGLNILRRSAKELQAQALDQFLQAGDSAIVQSHFRLLREQGVCHSVLRLPSPSGAIQWLELSSVQAEEQLYIHFFEDVTLQREQATALEAARAAAEEANQAKSALLANVSHELRTPLNGILGLTQLSLMGEMPVQTRQHLEKIARSGQTLLRMLNDLLDLARMESGKMAYEQASFDLWELLDELAATVSHLALGKPLEIAFLLASGVPRWLMGDRLRLHQILTNLLGNAVKFTAKGEVALEISWTEDQGRQVLQMAVQDTGPGLDDATLTRLFQPFTQANSHTTRHFGGSGLGLAISRQLARGMGGELQASSTIGQGSCFMVRLPLQSSSDAPPTPKRQLGVVGISSDQPLTRQALHQMVRAVGAEAIDVSTSSQPAISARIVDLITPAAAASIWTEHSPDQGPTLLLTDAKGAAQWRQRTQQWPMLRVVTRPLTPVSLLDALTPQPSLATTSQRGDLPREFRGARIAVAEDMPVNRDVIVGLLELAGIEVMLARDGKELLALFDSATPAPELVLMDVHMPVMDGLAATRALRASGWTLPVVALSAGALDIEQARCMAAGMNDFLPKPIELEQLWGTLTRWLRPRWAMPSKPPAAASDASAGTDRLQAWQAAGVDVDDALPRFLGRMEALERALEQLLDQHATDPEKMAALLAQGQWKATLEVTHALKGCAATVGARRLMQRCQLLEARLKENPLLPVQNHLDELGGELQRLGQVRQQPDSSCRSHLRTPI</sequence>
<dbReference type="FunFam" id="3.30.565.10:FF:000010">
    <property type="entry name" value="Sensor histidine kinase RcsC"/>
    <property type="match status" value="1"/>
</dbReference>
<dbReference type="InterPro" id="IPR035965">
    <property type="entry name" value="PAS-like_dom_sf"/>
</dbReference>
<evidence type="ECO:0000256" key="2">
    <source>
        <dbReference type="ARBA" id="ARBA00004651"/>
    </source>
</evidence>
<dbReference type="EC" id="2.7.13.3" evidence="3"/>
<dbReference type="PANTHER" id="PTHR45339">
    <property type="entry name" value="HYBRID SIGNAL TRANSDUCTION HISTIDINE KINASE J"/>
    <property type="match status" value="1"/>
</dbReference>
<dbReference type="InterPro" id="IPR001789">
    <property type="entry name" value="Sig_transdc_resp-reg_receiver"/>
</dbReference>
<dbReference type="SUPFAM" id="SSF55785">
    <property type="entry name" value="PYP-like sensor domain (PAS domain)"/>
    <property type="match status" value="1"/>
</dbReference>
<evidence type="ECO:0000256" key="12">
    <source>
        <dbReference type="ARBA" id="ARBA00022989"/>
    </source>
</evidence>
<proteinExistence type="predicted"/>
<dbReference type="EMBL" id="VYSB01000019">
    <property type="protein sequence ID" value="MYZ53368.1"/>
    <property type="molecule type" value="Genomic_DNA"/>
</dbReference>
<evidence type="ECO:0000259" key="21">
    <source>
        <dbReference type="PROSITE" id="PS50110"/>
    </source>
</evidence>